<dbReference type="Pfam" id="PF26253">
    <property type="entry name" value="RdRP_head"/>
    <property type="match status" value="1"/>
</dbReference>
<evidence type="ECO:0000256" key="7">
    <source>
        <dbReference type="ARBA" id="ARBA00023158"/>
    </source>
</evidence>
<feature type="region of interest" description="Disordered" evidence="9">
    <location>
        <begin position="1482"/>
        <end position="1530"/>
    </location>
</feature>
<feature type="compositionally biased region" description="Basic and acidic residues" evidence="9">
    <location>
        <begin position="13"/>
        <end position="33"/>
    </location>
</feature>
<proteinExistence type="inferred from homology"/>
<feature type="compositionally biased region" description="Polar residues" evidence="9">
    <location>
        <begin position="1295"/>
        <end position="1307"/>
    </location>
</feature>
<dbReference type="GO" id="GO:0030422">
    <property type="term" value="P:siRNA processing"/>
    <property type="evidence" value="ECO:0007669"/>
    <property type="project" value="TreeGrafter"/>
</dbReference>
<keyword evidence="7" id="KW-0943">RNA-mediated gene silencing</keyword>
<dbReference type="InterPro" id="IPR058752">
    <property type="entry name" value="RDRP_C_head"/>
</dbReference>
<evidence type="ECO:0000259" key="10">
    <source>
        <dbReference type="Pfam" id="PF05183"/>
    </source>
</evidence>
<dbReference type="InParanoid" id="A0A2N3N9X5"/>
<comment type="similarity">
    <text evidence="1">Belongs to the RdRP family.</text>
</comment>
<dbReference type="OrthoDB" id="6513042at2759"/>
<dbReference type="PANTHER" id="PTHR23079:SF55">
    <property type="entry name" value="RNA-DIRECTED RNA POLYMERASE"/>
    <property type="match status" value="1"/>
</dbReference>
<gene>
    <name evidence="12" type="ORF">jhhlp_003821</name>
</gene>
<evidence type="ECO:0000256" key="9">
    <source>
        <dbReference type="SAM" id="MobiDB-lite"/>
    </source>
</evidence>
<evidence type="ECO:0000256" key="3">
    <source>
        <dbReference type="ARBA" id="ARBA00022484"/>
    </source>
</evidence>
<feature type="domain" description="RDRP C-terminal head" evidence="11">
    <location>
        <begin position="1099"/>
        <end position="1246"/>
    </location>
</feature>
<keyword evidence="6" id="KW-0694">RNA-binding</keyword>
<sequence>MDVAGYLQQGGSKLRDGDNHHEASQAADQKPEVQDQVSPMAEPSPRNNFGSSALPPASCPQSSNQRPVEKNPLDYIPRDAGWKHWPELTVRISSIPDSTQPLDLFQNLEGYGGEIVFLEVAGGVQGYPRVGRVRFSPPPDEAFWVKPSIPFTSAGTNFQVIVDVESPKQPTGDKVKSPTNPRVLYERLTKLKPISLDFGVMLDDSTMLCLRSLKDDSAQADLQMTLDLSRRHIAILFKIAFASERVGYYKIIISFRQLEKLHWHVGGSGEWVMTIPLKYPPHYFWKRDNAEKTFNERDTTWSRERLWHRATDIQTVPDGQMFRELSLHDSPETPDPCFINLGRWTTLRLLFNDTNGSRGVLNALRDFNIDVDITSKLKTEHFLFPPPQTMVKPAATYGCMVKPSGMSSALLEMMQFEVRYQLEVCISRGVFSEYTLDSKFLSKLAELDHREARCLLGFVADKAKRVVSPMSIFGIEDPRSKTETYNMKAGSHNVIMRKVLVTPTALYLTSPTLEIANRVLRRFQHLQDRFIRVQFTGELYDGRISARADSERDDHIYKRVFRVLSRGIRIGGRHYEFLAFGNSQIRENGAYFFSRTREVSCDDIRKSMGKFNHIRIVAKYAARMGQCFSSTREIRAISVPRIRPIDDIENAEGYCFTDGVGKISEFLAKIIVDELGMEPYGVVPSAFQFRMGGCKGVLAVWPEAKTREVHIRKSQAKFESEYNSLEIIRCSRFACATLNRQIITILSCLGVQTEVFLDLLNIHVDKHNNAQLRSRDAISLLRQQVDENQTTLTLAEIILHGFREPTVQEPFIATVLNLWKVWSLKLVKEKARIPIEKSAFVLGCVDETGTLRGHKKSTEGSLDKRQDMLPQIFLQITDVEDPGSATVITGICIVGRNPSLHPGDIRVVEAVDVPALRHLRDVVVFPSVGDRDLPSMLSGGDLDGDDFFVIWEPSLIPTRWNHEPMDYRAPKPLAIDHDVQVTHLQRFFVSYMKNDILPTVALAHLAHADGCAEGAKNPTCITLAKLHSKAVDYVKTGEPAEMERWLVPRRWPHFMEKRVRPEMIYRSRTALGVIYDAVCDVAFNPTYSQNFDQRVLVKAPKDEELLNKARQIKAQYDVSMRRILTQREIASEFEIWSGFVLSRPRVGSAYKVQEEVGRQYGSIKQKFRELCYQAAGGMSEGKIDNFVAAMYKVTEEEMKAALQERRSARNVVWNAAQRKEANLESKPLISFPWIFHEVLCRLAIGKTGTAGGRDPTNSTTQAVKSAVDFEGHQNGNHTTLRNEGKGLHPDGVIPSTKSDGAQPSSGTPIEEKHGASGIPDANGVRLLNKVPSKDGAIAVASPARKVDTCTTGNSALPFQANESDPTAEEPSHLETKQCGLLIDKQMETAAPATENILIDLTMTEVETSPTTIGKATSLLEAAFLNIDHTVRGDPVMIPQAEKDILSEDQFFPKLRECKDVPYMQPRVDTEAFSKGELLIDLNDGDQQHSSRVEGPLIDLSNDDEPNSLRPESEPSVVESSSEPAKADEEVSLFAGDAQVKLPVENCYKSKVG</sequence>
<evidence type="ECO:0000256" key="5">
    <source>
        <dbReference type="ARBA" id="ARBA00022695"/>
    </source>
</evidence>
<evidence type="ECO:0000313" key="12">
    <source>
        <dbReference type="EMBL" id="PKS09207.1"/>
    </source>
</evidence>
<feature type="region of interest" description="Disordered" evidence="9">
    <location>
        <begin position="1"/>
        <end position="75"/>
    </location>
</feature>
<keyword evidence="3" id="KW-0696">RNA-directed RNA polymerase</keyword>
<evidence type="ECO:0000256" key="8">
    <source>
        <dbReference type="ARBA" id="ARBA00048744"/>
    </source>
</evidence>
<dbReference type="EC" id="2.7.7.48" evidence="2"/>
<keyword evidence="13" id="KW-1185">Reference proteome</keyword>
<name>A0A2N3N9X5_9PEZI</name>
<dbReference type="InterPro" id="IPR057596">
    <property type="entry name" value="RDRP_core"/>
</dbReference>
<protein>
    <recommendedName>
        <fullName evidence="2">RNA-directed RNA polymerase</fullName>
        <ecNumber evidence="2">2.7.7.48</ecNumber>
    </recommendedName>
</protein>
<reference evidence="12 13" key="1">
    <citation type="journal article" date="2017" name="G3 (Bethesda)">
        <title>First Draft Genome Sequence of the Pathogenic Fungus Lomentospora prolificans (Formerly Scedosporium prolificans).</title>
        <authorList>
            <person name="Luo R."/>
            <person name="Zimin A."/>
            <person name="Workman R."/>
            <person name="Fan Y."/>
            <person name="Pertea G."/>
            <person name="Grossman N."/>
            <person name="Wear M.P."/>
            <person name="Jia B."/>
            <person name="Miller H."/>
            <person name="Casadevall A."/>
            <person name="Timp W."/>
            <person name="Zhang S.X."/>
            <person name="Salzberg S.L."/>
        </authorList>
    </citation>
    <scope>NUCLEOTIDE SEQUENCE [LARGE SCALE GENOMIC DNA]</scope>
    <source>
        <strain evidence="12 13">JHH-5317</strain>
    </source>
</reference>
<feature type="domain" description="RDRP core" evidence="10">
    <location>
        <begin position="501"/>
        <end position="1078"/>
    </location>
</feature>
<dbReference type="GO" id="GO:0003723">
    <property type="term" value="F:RNA binding"/>
    <property type="evidence" value="ECO:0007669"/>
    <property type="project" value="UniProtKB-KW"/>
</dbReference>
<dbReference type="Pfam" id="PF05183">
    <property type="entry name" value="RdRP"/>
    <property type="match status" value="1"/>
</dbReference>
<comment type="catalytic activity">
    <reaction evidence="8">
        <text>RNA(n) + a ribonucleoside 5'-triphosphate = RNA(n+1) + diphosphate</text>
        <dbReference type="Rhea" id="RHEA:21248"/>
        <dbReference type="Rhea" id="RHEA-COMP:14527"/>
        <dbReference type="Rhea" id="RHEA-COMP:17342"/>
        <dbReference type="ChEBI" id="CHEBI:33019"/>
        <dbReference type="ChEBI" id="CHEBI:61557"/>
        <dbReference type="ChEBI" id="CHEBI:140395"/>
        <dbReference type="EC" id="2.7.7.48"/>
    </reaction>
</comment>
<feature type="region of interest" description="Disordered" evidence="9">
    <location>
        <begin position="1270"/>
        <end position="1325"/>
    </location>
</feature>
<evidence type="ECO:0000256" key="4">
    <source>
        <dbReference type="ARBA" id="ARBA00022679"/>
    </source>
</evidence>
<evidence type="ECO:0000259" key="11">
    <source>
        <dbReference type="Pfam" id="PF26253"/>
    </source>
</evidence>
<dbReference type="PANTHER" id="PTHR23079">
    <property type="entry name" value="RNA-DEPENDENT RNA POLYMERASE"/>
    <property type="match status" value="1"/>
</dbReference>
<comment type="caution">
    <text evidence="12">The sequence shown here is derived from an EMBL/GenBank/DDBJ whole genome shotgun (WGS) entry which is preliminary data.</text>
</comment>
<dbReference type="GO" id="GO:0003968">
    <property type="term" value="F:RNA-directed RNA polymerase activity"/>
    <property type="evidence" value="ECO:0007669"/>
    <property type="project" value="UniProtKB-KW"/>
</dbReference>
<evidence type="ECO:0000256" key="1">
    <source>
        <dbReference type="ARBA" id="ARBA00005762"/>
    </source>
</evidence>
<accession>A0A2N3N9X5</accession>
<organism evidence="12 13">
    <name type="scientific">Lomentospora prolificans</name>
    <dbReference type="NCBI Taxonomy" id="41688"/>
    <lineage>
        <taxon>Eukaryota</taxon>
        <taxon>Fungi</taxon>
        <taxon>Dikarya</taxon>
        <taxon>Ascomycota</taxon>
        <taxon>Pezizomycotina</taxon>
        <taxon>Sordariomycetes</taxon>
        <taxon>Hypocreomycetidae</taxon>
        <taxon>Microascales</taxon>
        <taxon>Microascaceae</taxon>
        <taxon>Lomentospora</taxon>
    </lineage>
</organism>
<dbReference type="VEuPathDB" id="FungiDB:jhhlp_003821"/>
<keyword evidence="4" id="KW-0808">Transferase</keyword>
<evidence type="ECO:0000256" key="2">
    <source>
        <dbReference type="ARBA" id="ARBA00012494"/>
    </source>
</evidence>
<dbReference type="STRING" id="41688.A0A2N3N9X5"/>
<dbReference type="InterPro" id="IPR007855">
    <property type="entry name" value="RDRP"/>
</dbReference>
<keyword evidence="5" id="KW-0548">Nucleotidyltransferase</keyword>
<dbReference type="GO" id="GO:0031380">
    <property type="term" value="C:nuclear RNA-directed RNA polymerase complex"/>
    <property type="evidence" value="ECO:0007669"/>
    <property type="project" value="TreeGrafter"/>
</dbReference>
<evidence type="ECO:0000313" key="13">
    <source>
        <dbReference type="Proteomes" id="UP000233524"/>
    </source>
</evidence>
<dbReference type="EMBL" id="NLAX01000010">
    <property type="protein sequence ID" value="PKS09207.1"/>
    <property type="molecule type" value="Genomic_DNA"/>
</dbReference>
<feature type="compositionally biased region" description="Low complexity" evidence="9">
    <location>
        <begin position="1513"/>
        <end position="1523"/>
    </location>
</feature>
<dbReference type="Proteomes" id="UP000233524">
    <property type="component" value="Unassembled WGS sequence"/>
</dbReference>
<evidence type="ECO:0000256" key="6">
    <source>
        <dbReference type="ARBA" id="ARBA00022884"/>
    </source>
</evidence>